<evidence type="ECO:0000256" key="1">
    <source>
        <dbReference type="SAM" id="Phobius"/>
    </source>
</evidence>
<dbReference type="Proteomes" id="UP000700596">
    <property type="component" value="Unassembled WGS sequence"/>
</dbReference>
<keyword evidence="3" id="KW-1185">Reference proteome</keyword>
<comment type="caution">
    <text evidence="2">The sequence shown here is derived from an EMBL/GenBank/DDBJ whole genome shotgun (WGS) entry which is preliminary data.</text>
</comment>
<reference evidence="2" key="1">
    <citation type="journal article" date="2021" name="Nat. Commun.">
        <title>Genetic determinants of endophytism in the Arabidopsis root mycobiome.</title>
        <authorList>
            <person name="Mesny F."/>
            <person name="Miyauchi S."/>
            <person name="Thiergart T."/>
            <person name="Pickel B."/>
            <person name="Atanasova L."/>
            <person name="Karlsson M."/>
            <person name="Huettel B."/>
            <person name="Barry K.W."/>
            <person name="Haridas S."/>
            <person name="Chen C."/>
            <person name="Bauer D."/>
            <person name="Andreopoulos W."/>
            <person name="Pangilinan J."/>
            <person name="LaButti K."/>
            <person name="Riley R."/>
            <person name="Lipzen A."/>
            <person name="Clum A."/>
            <person name="Drula E."/>
            <person name="Henrissat B."/>
            <person name="Kohler A."/>
            <person name="Grigoriev I.V."/>
            <person name="Martin F.M."/>
            <person name="Hacquard S."/>
        </authorList>
    </citation>
    <scope>NUCLEOTIDE SEQUENCE</scope>
    <source>
        <strain evidence="2">MPI-CAGE-CH-0243</strain>
    </source>
</reference>
<sequence>MDGHCNTAARCALCRSSSLLLLFSFSSSSSSSSSSLDDVLFSWVFSLSPSLSFSLFLWRTKASDYATNQKRGCRRPRADSRKEPVMMTRINYPAPVGLAGARAAAELLVQAVPSCPELSVWPPIVHSCPPPLALPMQPLCQLSLCASKKQFAMGHHHHPTIHTCLLSAAVCLVLYGYGYGYRPCCMPSMRPGRP</sequence>
<keyword evidence="1" id="KW-1133">Transmembrane helix</keyword>
<proteinExistence type="predicted"/>
<name>A0A9P9E4T7_9PLEO</name>
<organism evidence="2 3">
    <name type="scientific">Dendryphion nanum</name>
    <dbReference type="NCBI Taxonomy" id="256645"/>
    <lineage>
        <taxon>Eukaryota</taxon>
        <taxon>Fungi</taxon>
        <taxon>Dikarya</taxon>
        <taxon>Ascomycota</taxon>
        <taxon>Pezizomycotina</taxon>
        <taxon>Dothideomycetes</taxon>
        <taxon>Pleosporomycetidae</taxon>
        <taxon>Pleosporales</taxon>
        <taxon>Torulaceae</taxon>
        <taxon>Dendryphion</taxon>
    </lineage>
</organism>
<evidence type="ECO:0000313" key="3">
    <source>
        <dbReference type="Proteomes" id="UP000700596"/>
    </source>
</evidence>
<protein>
    <submittedName>
        <fullName evidence="2">Uncharacterized protein</fullName>
    </submittedName>
</protein>
<feature type="transmembrane region" description="Helical" evidence="1">
    <location>
        <begin position="40"/>
        <end position="58"/>
    </location>
</feature>
<evidence type="ECO:0000313" key="2">
    <source>
        <dbReference type="EMBL" id="KAH7130664.1"/>
    </source>
</evidence>
<feature type="transmembrane region" description="Helical" evidence="1">
    <location>
        <begin position="159"/>
        <end position="180"/>
    </location>
</feature>
<accession>A0A9P9E4T7</accession>
<keyword evidence="1" id="KW-0812">Transmembrane</keyword>
<gene>
    <name evidence="2" type="ORF">B0J11DRAFT_258636</name>
</gene>
<keyword evidence="1" id="KW-0472">Membrane</keyword>
<dbReference type="AlphaFoldDB" id="A0A9P9E4T7"/>
<dbReference type="EMBL" id="JAGMWT010000004">
    <property type="protein sequence ID" value="KAH7130664.1"/>
    <property type="molecule type" value="Genomic_DNA"/>
</dbReference>